<dbReference type="AlphaFoldDB" id="A0A7D9L5B8"/>
<name>A0A7D9L5B8_PARCT</name>
<accession>A0A7D9L5B8</accession>
<evidence type="ECO:0000256" key="1">
    <source>
        <dbReference type="SAM" id="MobiDB-lite"/>
    </source>
</evidence>
<protein>
    <submittedName>
        <fullName evidence="2">Uncharacterized protein</fullName>
    </submittedName>
</protein>
<organism evidence="2 3">
    <name type="scientific">Paramuricea clavata</name>
    <name type="common">Red gorgonian</name>
    <name type="synonym">Violescent sea-whip</name>
    <dbReference type="NCBI Taxonomy" id="317549"/>
    <lineage>
        <taxon>Eukaryota</taxon>
        <taxon>Metazoa</taxon>
        <taxon>Cnidaria</taxon>
        <taxon>Anthozoa</taxon>
        <taxon>Octocorallia</taxon>
        <taxon>Malacalcyonacea</taxon>
        <taxon>Plexauridae</taxon>
        <taxon>Paramuricea</taxon>
    </lineage>
</organism>
<sequence length="135" mass="15863">LSHFEKVLDFRKHKRADERVKKAKEANDKSYEEYNWDELCEQECKLKELRVLELNNYATEEYQTSDCDDVDDDVADNDDNDVDKDVDEEENTNDNVDSDTMHEDVVLSDFGHDEVEDLVRPTITRSGRSITRSLR</sequence>
<feature type="compositionally biased region" description="Acidic residues" evidence="1">
    <location>
        <begin position="66"/>
        <end position="92"/>
    </location>
</feature>
<feature type="non-terminal residue" evidence="2">
    <location>
        <position position="1"/>
    </location>
</feature>
<evidence type="ECO:0000313" key="3">
    <source>
        <dbReference type="Proteomes" id="UP001152795"/>
    </source>
</evidence>
<comment type="caution">
    <text evidence="2">The sequence shown here is derived from an EMBL/GenBank/DDBJ whole genome shotgun (WGS) entry which is preliminary data.</text>
</comment>
<feature type="region of interest" description="Disordered" evidence="1">
    <location>
        <begin position="61"/>
        <end position="102"/>
    </location>
</feature>
<evidence type="ECO:0000313" key="2">
    <source>
        <dbReference type="EMBL" id="CAB4025567.1"/>
    </source>
</evidence>
<proteinExistence type="predicted"/>
<gene>
    <name evidence="2" type="ORF">PACLA_8A056510</name>
</gene>
<keyword evidence="3" id="KW-1185">Reference proteome</keyword>
<dbReference type="Proteomes" id="UP001152795">
    <property type="component" value="Unassembled WGS sequence"/>
</dbReference>
<dbReference type="EMBL" id="CACRXK020013679">
    <property type="protein sequence ID" value="CAB4025567.1"/>
    <property type="molecule type" value="Genomic_DNA"/>
</dbReference>
<reference evidence="2" key="1">
    <citation type="submission" date="2020-04" db="EMBL/GenBank/DDBJ databases">
        <authorList>
            <person name="Alioto T."/>
            <person name="Alioto T."/>
            <person name="Gomez Garrido J."/>
        </authorList>
    </citation>
    <scope>NUCLEOTIDE SEQUENCE</scope>
    <source>
        <strain evidence="2">A484AB</strain>
    </source>
</reference>